<dbReference type="GO" id="GO:0015074">
    <property type="term" value="P:DNA integration"/>
    <property type="evidence" value="ECO:0007669"/>
    <property type="project" value="InterPro"/>
</dbReference>
<dbReference type="PANTHER" id="PTHR46889">
    <property type="entry name" value="TRANSPOSASE INSF FOR INSERTION SEQUENCE IS3B-RELATED"/>
    <property type="match status" value="1"/>
</dbReference>
<dbReference type="SUPFAM" id="SSF53098">
    <property type="entry name" value="Ribonuclease H-like"/>
    <property type="match status" value="1"/>
</dbReference>
<evidence type="ECO:0000259" key="2">
    <source>
        <dbReference type="PROSITE" id="PS50994"/>
    </source>
</evidence>
<name>A0A9N8MNX0_9BURK</name>
<reference evidence="3" key="1">
    <citation type="submission" date="2021-02" db="EMBL/GenBank/DDBJ databases">
        <authorList>
            <person name="Vanwijnsberghe S."/>
        </authorList>
    </citation>
    <scope>NUCLEOTIDE SEQUENCE</scope>
    <source>
        <strain evidence="3">R-70211</strain>
    </source>
</reference>
<gene>
    <name evidence="3" type="ORF">R70211_02026</name>
</gene>
<sequence length="340" mass="38903">MQLINEAVQQGACRARACEQLGVNVRTVQRWRQSPHDGRTQSVREAPPNRLSEAERQAVLDAANRPAFASLTPHQIVPKLADEGVYLASESTFYRILKAAGQGQRRGRAKAPQRRPLTTHRATGPNQVWCWDITWMPTTVRGRYFYWYMMKDIYSRKLVMNEVWEQESAEHASELLHKGCLREGIAGRPLVLHSDNGSAMKGATMRAAMIDLGVEPSFSRPRVSNDNAFAEALFRTAKYCPLWPEQPFDTLEAARAWVQRFVQWYNEEHCHSGLKHVSPGQRHRGEADDLLARRRALYEDARMRNPARWSGAIRNWHLADTVYLNPERTNASVDMYKHAA</sequence>
<evidence type="ECO:0000313" key="3">
    <source>
        <dbReference type="EMBL" id="CAE6879553.1"/>
    </source>
</evidence>
<dbReference type="Proteomes" id="UP000675121">
    <property type="component" value="Unassembled WGS sequence"/>
</dbReference>
<dbReference type="InterPro" id="IPR048020">
    <property type="entry name" value="Transpos_IS3"/>
</dbReference>
<proteinExistence type="predicted"/>
<dbReference type="InterPro" id="IPR001584">
    <property type="entry name" value="Integrase_cat-core"/>
</dbReference>
<evidence type="ECO:0000256" key="1">
    <source>
        <dbReference type="SAM" id="MobiDB-lite"/>
    </source>
</evidence>
<dbReference type="InterPro" id="IPR012337">
    <property type="entry name" value="RNaseH-like_sf"/>
</dbReference>
<comment type="caution">
    <text evidence="3">The sequence shown here is derived from an EMBL/GenBank/DDBJ whole genome shotgun (WGS) entry which is preliminary data.</text>
</comment>
<dbReference type="InterPro" id="IPR036397">
    <property type="entry name" value="RNaseH_sf"/>
</dbReference>
<organism evidence="3 4">
    <name type="scientific">Paraburkholderia domus</name>
    <dbReference type="NCBI Taxonomy" id="2793075"/>
    <lineage>
        <taxon>Bacteria</taxon>
        <taxon>Pseudomonadati</taxon>
        <taxon>Pseudomonadota</taxon>
        <taxon>Betaproteobacteria</taxon>
        <taxon>Burkholderiales</taxon>
        <taxon>Burkholderiaceae</taxon>
        <taxon>Paraburkholderia</taxon>
    </lineage>
</organism>
<dbReference type="PROSITE" id="PS50994">
    <property type="entry name" value="INTEGRASE"/>
    <property type="match status" value="1"/>
</dbReference>
<keyword evidence="4" id="KW-1185">Reference proteome</keyword>
<dbReference type="InterPro" id="IPR009057">
    <property type="entry name" value="Homeodomain-like_sf"/>
</dbReference>
<dbReference type="InterPro" id="IPR050900">
    <property type="entry name" value="Transposase_IS3/IS150/IS904"/>
</dbReference>
<evidence type="ECO:0000313" key="4">
    <source>
        <dbReference type="Proteomes" id="UP000675121"/>
    </source>
</evidence>
<feature type="domain" description="Integrase catalytic" evidence="2">
    <location>
        <begin position="121"/>
        <end position="287"/>
    </location>
</feature>
<dbReference type="Gene3D" id="3.30.420.10">
    <property type="entry name" value="Ribonuclease H-like superfamily/Ribonuclease H"/>
    <property type="match status" value="1"/>
</dbReference>
<protein>
    <submittedName>
        <fullName evidence="3">IS3 family transposase ISGur6</fullName>
    </submittedName>
</protein>
<dbReference type="AlphaFoldDB" id="A0A9N8MNX0"/>
<dbReference type="EMBL" id="CAJNAS010000004">
    <property type="protein sequence ID" value="CAE6879553.1"/>
    <property type="molecule type" value="Genomic_DNA"/>
</dbReference>
<dbReference type="Pfam" id="PF00665">
    <property type="entry name" value="rve"/>
    <property type="match status" value="1"/>
</dbReference>
<dbReference type="SUPFAM" id="SSF46689">
    <property type="entry name" value="Homeodomain-like"/>
    <property type="match status" value="1"/>
</dbReference>
<feature type="region of interest" description="Disordered" evidence="1">
    <location>
        <begin position="29"/>
        <end position="51"/>
    </location>
</feature>
<dbReference type="GO" id="GO:0003676">
    <property type="term" value="F:nucleic acid binding"/>
    <property type="evidence" value="ECO:0007669"/>
    <property type="project" value="InterPro"/>
</dbReference>
<dbReference type="PANTHER" id="PTHR46889:SF4">
    <property type="entry name" value="TRANSPOSASE INSO FOR INSERTION SEQUENCE ELEMENT IS911B-RELATED"/>
    <property type="match status" value="1"/>
</dbReference>
<dbReference type="Pfam" id="PF13565">
    <property type="entry name" value="HTH_32"/>
    <property type="match status" value="1"/>
</dbReference>
<accession>A0A9N8MNX0</accession>
<dbReference type="NCBIfam" id="NF033516">
    <property type="entry name" value="transpos_IS3"/>
    <property type="match status" value="1"/>
</dbReference>